<organism evidence="1 2">
    <name type="scientific">Tolypocladium paradoxum</name>
    <dbReference type="NCBI Taxonomy" id="94208"/>
    <lineage>
        <taxon>Eukaryota</taxon>
        <taxon>Fungi</taxon>
        <taxon>Dikarya</taxon>
        <taxon>Ascomycota</taxon>
        <taxon>Pezizomycotina</taxon>
        <taxon>Sordariomycetes</taxon>
        <taxon>Hypocreomycetidae</taxon>
        <taxon>Hypocreales</taxon>
        <taxon>Ophiocordycipitaceae</taxon>
        <taxon>Tolypocladium</taxon>
    </lineage>
</organism>
<sequence length="73" mass="8225">MIPPRYLRAVQSPRAMTLSEWEPTPARRSFDFEVMIKQVAKLPGVRCPKCYAKGIEVWVIPGKSCRECGTPCG</sequence>
<gene>
    <name evidence="1" type="ORF">TPAR_06514</name>
</gene>
<protein>
    <submittedName>
        <fullName evidence="1">Uncharacterized protein</fullName>
    </submittedName>
</protein>
<dbReference type="OrthoDB" id="6133115at2759"/>
<accession>A0A2S4KSW7</accession>
<proteinExistence type="predicted"/>
<dbReference type="AlphaFoldDB" id="A0A2S4KSW7"/>
<evidence type="ECO:0000313" key="2">
    <source>
        <dbReference type="Proteomes" id="UP000237481"/>
    </source>
</evidence>
<evidence type="ECO:0000313" key="1">
    <source>
        <dbReference type="EMBL" id="POR33287.1"/>
    </source>
</evidence>
<dbReference type="Proteomes" id="UP000237481">
    <property type="component" value="Unassembled WGS sequence"/>
</dbReference>
<keyword evidence="2" id="KW-1185">Reference proteome</keyword>
<reference evidence="1 2" key="1">
    <citation type="submission" date="2018-01" db="EMBL/GenBank/DDBJ databases">
        <title>Harnessing the power of phylogenomics to disentangle the directionality and signatures of interkingdom host jumping in the parasitic fungal genus Tolypocladium.</title>
        <authorList>
            <person name="Quandt C.A."/>
            <person name="Patterson W."/>
            <person name="Spatafora J.W."/>
        </authorList>
    </citation>
    <scope>NUCLEOTIDE SEQUENCE [LARGE SCALE GENOMIC DNA]</scope>
    <source>
        <strain evidence="1 2">NRBC 100945</strain>
    </source>
</reference>
<name>A0A2S4KSW7_9HYPO</name>
<comment type="caution">
    <text evidence="1">The sequence shown here is derived from an EMBL/GenBank/DDBJ whole genome shotgun (WGS) entry which is preliminary data.</text>
</comment>
<dbReference type="EMBL" id="PKSG01000712">
    <property type="protein sequence ID" value="POR33287.1"/>
    <property type="molecule type" value="Genomic_DNA"/>
</dbReference>